<reference evidence="2 3" key="1">
    <citation type="submission" date="2019-04" db="EMBL/GenBank/DDBJ databases">
        <title>Friends and foes A comparative genomics studyof 23 Aspergillus species from section Flavi.</title>
        <authorList>
            <consortium name="DOE Joint Genome Institute"/>
            <person name="Kjaerbolling I."/>
            <person name="Vesth T."/>
            <person name="Frisvad J.C."/>
            <person name="Nybo J.L."/>
            <person name="Theobald S."/>
            <person name="Kildgaard S."/>
            <person name="Isbrandt T."/>
            <person name="Kuo A."/>
            <person name="Sato A."/>
            <person name="Lyhne E.K."/>
            <person name="Kogle M.E."/>
            <person name="Wiebenga A."/>
            <person name="Kun R.S."/>
            <person name="Lubbers R.J."/>
            <person name="Makela M.R."/>
            <person name="Barry K."/>
            <person name="Chovatia M."/>
            <person name="Clum A."/>
            <person name="Daum C."/>
            <person name="Haridas S."/>
            <person name="He G."/>
            <person name="LaButti K."/>
            <person name="Lipzen A."/>
            <person name="Mondo S."/>
            <person name="Riley R."/>
            <person name="Salamov A."/>
            <person name="Simmons B.A."/>
            <person name="Magnuson J.K."/>
            <person name="Henrissat B."/>
            <person name="Mortensen U.H."/>
            <person name="Larsen T.O."/>
            <person name="Devries R.P."/>
            <person name="Grigoriev I.V."/>
            <person name="Machida M."/>
            <person name="Baker S.E."/>
            <person name="Andersen M.R."/>
        </authorList>
    </citation>
    <scope>NUCLEOTIDE SEQUENCE [LARGE SCALE GENOMIC DNA]</scope>
    <source>
        <strain evidence="2 3">IBT 29228</strain>
    </source>
</reference>
<sequence>MSGNLYYKTCYERDYTYQEEDYPSPQLSPSYGPLPLPIVIPQQRPGSRERGFIAAYAPSLDACGIDRMTFLRFLDECNTAAQGNKFLAGVQAVSFGVGFTPEMIVMGVATAVQAGAYFANKGHVRHKTNTVLDRYNQELFGPRGLFCMIMSYEPETYEEAQSQSSQSLSGRFSRFSSRASGSWTRNPVLGKSQGAHNLPTAVAPLMYIDDRRQHKELLSDRTSPEPAEKVKKSEKVRRAFDTFNDYLDRRARAQYTAENSGDILNVPLTRGFKNRYLDPNHPATNGGLIGLLSGGALSPDPEARKRKALRRVDEEEQQVLDQYYQQMDSIRRQNQSHREIERQIRQCDEQFAPQLEEFQQRRREAQGKQRNIRKNILYLTIVNRPTEGELAAALEALHTKSGYGNGMVGVTHV</sequence>
<feature type="coiled-coil region" evidence="1">
    <location>
        <begin position="330"/>
        <end position="375"/>
    </location>
</feature>
<accession>A0A5N7BC73</accession>
<evidence type="ECO:0000313" key="2">
    <source>
        <dbReference type="EMBL" id="KAE8379368.1"/>
    </source>
</evidence>
<name>A0A5N7BC73_9EURO</name>
<keyword evidence="3" id="KW-1185">Reference proteome</keyword>
<dbReference type="EMBL" id="ML736195">
    <property type="protein sequence ID" value="KAE8379368.1"/>
    <property type="molecule type" value="Genomic_DNA"/>
</dbReference>
<protein>
    <recommendedName>
        <fullName evidence="4">Ras modification protein ERF4</fullName>
    </recommendedName>
</protein>
<keyword evidence="1" id="KW-0175">Coiled coil</keyword>
<dbReference type="InterPro" id="IPR053221">
    <property type="entry name" value="Burnettramic_acid_biosynth"/>
</dbReference>
<dbReference type="PANTHER" id="PTHR38887">
    <property type="entry name" value="CHROMOSOME 21, WHOLE GENOME SHOTGUN SEQUENCE"/>
    <property type="match status" value="1"/>
</dbReference>
<dbReference type="OrthoDB" id="3433125at2759"/>
<dbReference type="Proteomes" id="UP000326198">
    <property type="component" value="Unassembled WGS sequence"/>
</dbReference>
<gene>
    <name evidence="2" type="ORF">BDV26DRAFT_303711</name>
</gene>
<dbReference type="AlphaFoldDB" id="A0A5N7BC73"/>
<organism evidence="2 3">
    <name type="scientific">Aspergillus bertholletiae</name>
    <dbReference type="NCBI Taxonomy" id="1226010"/>
    <lineage>
        <taxon>Eukaryota</taxon>
        <taxon>Fungi</taxon>
        <taxon>Dikarya</taxon>
        <taxon>Ascomycota</taxon>
        <taxon>Pezizomycotina</taxon>
        <taxon>Eurotiomycetes</taxon>
        <taxon>Eurotiomycetidae</taxon>
        <taxon>Eurotiales</taxon>
        <taxon>Aspergillaceae</taxon>
        <taxon>Aspergillus</taxon>
        <taxon>Aspergillus subgen. Circumdati</taxon>
    </lineage>
</organism>
<dbReference type="PANTHER" id="PTHR38887:SF1">
    <property type="entry name" value="RAS MODIFICATION PROTEIN ERF4"/>
    <property type="match status" value="1"/>
</dbReference>
<evidence type="ECO:0008006" key="4">
    <source>
        <dbReference type="Google" id="ProtNLM"/>
    </source>
</evidence>
<evidence type="ECO:0000313" key="3">
    <source>
        <dbReference type="Proteomes" id="UP000326198"/>
    </source>
</evidence>
<proteinExistence type="predicted"/>
<evidence type="ECO:0000256" key="1">
    <source>
        <dbReference type="SAM" id="Coils"/>
    </source>
</evidence>